<evidence type="ECO:0000313" key="2">
    <source>
        <dbReference type="EMBL" id="MFD0919462.1"/>
    </source>
</evidence>
<feature type="transmembrane region" description="Helical" evidence="1">
    <location>
        <begin position="71"/>
        <end position="92"/>
    </location>
</feature>
<proteinExistence type="predicted"/>
<dbReference type="RefSeq" id="WP_263252726.1">
    <property type="nucleotide sequence ID" value="NZ_BAABLT010000001.1"/>
</dbReference>
<feature type="transmembrane region" description="Helical" evidence="1">
    <location>
        <begin position="6"/>
        <end position="26"/>
    </location>
</feature>
<gene>
    <name evidence="2" type="ORF">ACFQ16_06885</name>
</gene>
<keyword evidence="1" id="KW-1133">Transmembrane helix</keyword>
<keyword evidence="1" id="KW-0812">Transmembrane</keyword>
<protein>
    <submittedName>
        <fullName evidence="2">Uncharacterized protein</fullName>
    </submittedName>
</protein>
<comment type="caution">
    <text evidence="2">The sequence shown here is derived from an EMBL/GenBank/DDBJ whole genome shotgun (WGS) entry which is preliminary data.</text>
</comment>
<organism evidence="2 3">
    <name type="scientific">Saccharopolyspora rosea</name>
    <dbReference type="NCBI Taxonomy" id="524884"/>
    <lineage>
        <taxon>Bacteria</taxon>
        <taxon>Bacillati</taxon>
        <taxon>Actinomycetota</taxon>
        <taxon>Actinomycetes</taxon>
        <taxon>Pseudonocardiales</taxon>
        <taxon>Pseudonocardiaceae</taxon>
        <taxon>Saccharopolyspora</taxon>
    </lineage>
</organism>
<reference evidence="3" key="1">
    <citation type="journal article" date="2019" name="Int. J. Syst. Evol. Microbiol.">
        <title>The Global Catalogue of Microorganisms (GCM) 10K type strain sequencing project: providing services to taxonomists for standard genome sequencing and annotation.</title>
        <authorList>
            <consortium name="The Broad Institute Genomics Platform"/>
            <consortium name="The Broad Institute Genome Sequencing Center for Infectious Disease"/>
            <person name="Wu L."/>
            <person name="Ma J."/>
        </authorList>
    </citation>
    <scope>NUCLEOTIDE SEQUENCE [LARGE SCALE GENOMIC DNA]</scope>
    <source>
        <strain evidence="3">CCUG 56401</strain>
    </source>
</reference>
<sequence length="122" mass="12654">MLSWSVILYGAVLSAVLTGVVVALLVRQDRPAIALVAAAGAFAGPFAWNAILHAARASQFFVDAPVPVLPVSWQDTGSGVFATAVASLLLGFGPLRDRPARTSAALALTTGLIAFLVDVYLY</sequence>
<name>A0ABW3FP76_9PSEU</name>
<dbReference type="EMBL" id="JBHTIW010000003">
    <property type="protein sequence ID" value="MFD0919462.1"/>
    <property type="molecule type" value="Genomic_DNA"/>
</dbReference>
<feature type="transmembrane region" description="Helical" evidence="1">
    <location>
        <begin position="104"/>
        <end position="121"/>
    </location>
</feature>
<dbReference type="Proteomes" id="UP001597018">
    <property type="component" value="Unassembled WGS sequence"/>
</dbReference>
<evidence type="ECO:0000256" key="1">
    <source>
        <dbReference type="SAM" id="Phobius"/>
    </source>
</evidence>
<keyword evidence="1" id="KW-0472">Membrane</keyword>
<feature type="transmembrane region" description="Helical" evidence="1">
    <location>
        <begin position="33"/>
        <end position="51"/>
    </location>
</feature>
<evidence type="ECO:0000313" key="3">
    <source>
        <dbReference type="Proteomes" id="UP001597018"/>
    </source>
</evidence>
<accession>A0ABW3FP76</accession>
<keyword evidence="3" id="KW-1185">Reference proteome</keyword>